<gene>
    <name evidence="2" type="ORF">SRIM_015710</name>
</gene>
<dbReference type="Proteomes" id="UP000011074">
    <property type="component" value="Chromosome"/>
</dbReference>
<reference evidence="2" key="3">
    <citation type="journal article" date="2021" name="bioRxiv">
        <title>Bilateral symmetry of linear streptomycete chromosomes.</title>
        <authorList>
            <person name="Algora-Gallardo L."/>
            <person name="Schniete J.K."/>
            <person name="Mark D.R."/>
            <person name="Hunter I.S."/>
            <person name="Herron P.R."/>
        </authorList>
    </citation>
    <scope>NUCLEOTIDE SEQUENCE</scope>
    <source>
        <strain evidence="2">ATCC 10970</strain>
    </source>
</reference>
<organism evidence="2 3">
    <name type="scientific">Streptomyces rimosus subsp. rimosus (strain ATCC 10970 / DSM 40260 / JCM 4667 / NRRL 2234)</name>
    <dbReference type="NCBI Taxonomy" id="1265868"/>
    <lineage>
        <taxon>Bacteria</taxon>
        <taxon>Bacillati</taxon>
        <taxon>Actinomycetota</taxon>
        <taxon>Actinomycetes</taxon>
        <taxon>Kitasatosporales</taxon>
        <taxon>Streptomycetaceae</taxon>
        <taxon>Streptomyces</taxon>
    </lineage>
</organism>
<reference evidence="2" key="2">
    <citation type="submission" date="2020-01" db="EMBL/GenBank/DDBJ databases">
        <authorList>
            <person name="Algora L."/>
            <person name="Schniete J.K."/>
            <person name="MacFadyen A."/>
            <person name="Hoskisson P.A."/>
            <person name="Hunter I.S."/>
            <person name="Herron P.R."/>
        </authorList>
    </citation>
    <scope>NUCLEOTIDE SEQUENCE</scope>
    <source>
        <strain evidence="2">ATCC 10970</strain>
    </source>
</reference>
<feature type="region of interest" description="Disordered" evidence="1">
    <location>
        <begin position="1"/>
        <end position="57"/>
    </location>
</feature>
<protein>
    <submittedName>
        <fullName evidence="2">Uncharacterized protein</fullName>
    </submittedName>
</protein>
<dbReference type="RefSeq" id="WP_157849544.1">
    <property type="nucleotide sequence ID" value="NZ_CP048261.1"/>
</dbReference>
<feature type="compositionally biased region" description="Low complexity" evidence="1">
    <location>
        <begin position="22"/>
        <end position="31"/>
    </location>
</feature>
<dbReference type="EMBL" id="CP048261">
    <property type="protein sequence ID" value="QST81414.1"/>
    <property type="molecule type" value="Genomic_DNA"/>
</dbReference>
<sequence length="57" mass="5451">MSADASGAADRDQLTDGGGAARSGRTTGAVREVGRAGSLLPAGPGPTSGTPHIPYTG</sequence>
<evidence type="ECO:0000313" key="3">
    <source>
        <dbReference type="Proteomes" id="UP000011074"/>
    </source>
</evidence>
<name>A0A8A1US20_STRR1</name>
<reference evidence="2" key="1">
    <citation type="submission" date="2012-12" db="EMBL/GenBank/DDBJ databases">
        <authorList>
            <person name="Pethick F.E."/>
            <person name="MacFadyen A.C."/>
            <person name="Tang Z."/>
            <person name="Sangal V."/>
            <person name="Tze-Tze L."/>
            <person name="Chu J."/>
            <person name="Guo M."/>
            <person name="Kirby R."/>
            <person name="Hoskisson P.A."/>
            <person name="Herron P.R."/>
            <person name="Hunter I.S."/>
        </authorList>
    </citation>
    <scope>NUCLEOTIDE SEQUENCE</scope>
    <source>
        <strain evidence="2">ATCC 10970</strain>
    </source>
</reference>
<accession>A0A8A1US20</accession>
<proteinExistence type="predicted"/>
<dbReference type="AlphaFoldDB" id="A0A8A1US20"/>
<evidence type="ECO:0000313" key="2">
    <source>
        <dbReference type="EMBL" id="QST81414.1"/>
    </source>
</evidence>
<dbReference type="GeneID" id="66855422"/>
<evidence type="ECO:0000256" key="1">
    <source>
        <dbReference type="SAM" id="MobiDB-lite"/>
    </source>
</evidence>